<sequence>MFQYLIERNIYLFNCPFIENYSILNKYLYYNFNFFKEVNQEDFKRKCILNK</sequence>
<organism evidence="1 2">
    <name type="scientific">Meloidogyne enterolobii</name>
    <name type="common">Root-knot nematode worm</name>
    <name type="synonym">Meloidogyne mayaguensis</name>
    <dbReference type="NCBI Taxonomy" id="390850"/>
    <lineage>
        <taxon>Eukaryota</taxon>
        <taxon>Metazoa</taxon>
        <taxon>Ecdysozoa</taxon>
        <taxon>Nematoda</taxon>
        <taxon>Chromadorea</taxon>
        <taxon>Rhabditida</taxon>
        <taxon>Tylenchina</taxon>
        <taxon>Tylenchomorpha</taxon>
        <taxon>Tylenchoidea</taxon>
        <taxon>Meloidogynidae</taxon>
        <taxon>Meloidogyninae</taxon>
        <taxon>Meloidogyne</taxon>
    </lineage>
</organism>
<name>A0A6V7XE92_MELEN</name>
<proteinExistence type="predicted"/>
<protein>
    <submittedName>
        <fullName evidence="1">Uncharacterized protein</fullName>
    </submittedName>
</protein>
<evidence type="ECO:0000313" key="2">
    <source>
        <dbReference type="Proteomes" id="UP000580250"/>
    </source>
</evidence>
<accession>A0A6V7XE92</accession>
<dbReference type="EMBL" id="CAJEWN010001447">
    <property type="protein sequence ID" value="CAD2197551.1"/>
    <property type="molecule type" value="Genomic_DNA"/>
</dbReference>
<gene>
    <name evidence="1" type="ORF">MENT_LOCUS50811</name>
</gene>
<reference evidence="1 2" key="1">
    <citation type="submission" date="2020-08" db="EMBL/GenBank/DDBJ databases">
        <authorList>
            <person name="Koutsovoulos G."/>
            <person name="Danchin GJ E."/>
        </authorList>
    </citation>
    <scope>NUCLEOTIDE SEQUENCE [LARGE SCALE GENOMIC DNA]</scope>
</reference>
<evidence type="ECO:0000313" key="1">
    <source>
        <dbReference type="EMBL" id="CAD2197551.1"/>
    </source>
</evidence>
<dbReference type="Proteomes" id="UP000580250">
    <property type="component" value="Unassembled WGS sequence"/>
</dbReference>
<dbReference type="AlphaFoldDB" id="A0A6V7XE92"/>
<comment type="caution">
    <text evidence="1">The sequence shown here is derived from an EMBL/GenBank/DDBJ whole genome shotgun (WGS) entry which is preliminary data.</text>
</comment>